<protein>
    <recommendedName>
        <fullName evidence="1">Endonuclease/exonuclease/phosphatase domain-containing protein</fullName>
    </recommendedName>
</protein>
<dbReference type="GO" id="GO:0003824">
    <property type="term" value="F:catalytic activity"/>
    <property type="evidence" value="ECO:0007669"/>
    <property type="project" value="InterPro"/>
</dbReference>
<name>A0A7Z7EUC9_9GAMM</name>
<dbReference type="InterPro" id="IPR005135">
    <property type="entry name" value="Endo/exonuclease/phosphatase"/>
</dbReference>
<dbReference type="EMBL" id="PIPR01000001">
    <property type="protein sequence ID" value="RUO42007.1"/>
    <property type="molecule type" value="Genomic_DNA"/>
</dbReference>
<sequence>MLKPKVVIPQQFIHEHPIVHGEAFGVLCWNTQKLTETTQFQRTLARVLADFPCLFLLLQEAKLSAKDNWLSPHWSYAVAPNMQTRRSTYGVLTASQYAFTEAQARLSRKREGMFATHKSYMLSYHALAVGGTLLVVNVHAINFVRAQQFSQEIDIIKEEILGHKGPLIVAGDFNVWSRRRRLRLLQFCRSVGLKKAIMADPHHVKTYRQHPLDFIFYRDLSLQQASAIDTSTVSDHNPLYARFKLLT</sequence>
<reference evidence="3" key="1">
    <citation type="journal article" date="2018" name="Front. Microbiol.">
        <title>Genome-Based Analysis Reveals the Taxonomy and Diversity of the Family Idiomarinaceae.</title>
        <authorList>
            <person name="Liu Y."/>
            <person name="Lai Q."/>
            <person name="Shao Z."/>
        </authorList>
    </citation>
    <scope>NUCLEOTIDE SEQUENCE [LARGE SCALE GENOMIC DNA]</scope>
    <source>
        <strain evidence="3">KYW314</strain>
    </source>
</reference>
<dbReference type="RefSeq" id="WP_169930733.1">
    <property type="nucleotide sequence ID" value="NZ_PIPR01000001.1"/>
</dbReference>
<comment type="caution">
    <text evidence="2">The sequence shown here is derived from an EMBL/GenBank/DDBJ whole genome shotgun (WGS) entry which is preliminary data.</text>
</comment>
<dbReference type="Gene3D" id="3.60.10.10">
    <property type="entry name" value="Endonuclease/exonuclease/phosphatase"/>
    <property type="match status" value="1"/>
</dbReference>
<evidence type="ECO:0000259" key="1">
    <source>
        <dbReference type="Pfam" id="PF03372"/>
    </source>
</evidence>
<dbReference type="SUPFAM" id="SSF56219">
    <property type="entry name" value="DNase I-like"/>
    <property type="match status" value="1"/>
</dbReference>
<gene>
    <name evidence="2" type="ORF">CWE22_07650</name>
</gene>
<dbReference type="Proteomes" id="UP000287766">
    <property type="component" value="Unassembled WGS sequence"/>
</dbReference>
<keyword evidence="3" id="KW-1185">Reference proteome</keyword>
<dbReference type="AlphaFoldDB" id="A0A7Z7EUC9"/>
<evidence type="ECO:0000313" key="2">
    <source>
        <dbReference type="EMBL" id="RUO42007.1"/>
    </source>
</evidence>
<proteinExistence type="predicted"/>
<dbReference type="InterPro" id="IPR036691">
    <property type="entry name" value="Endo/exonu/phosph_ase_sf"/>
</dbReference>
<accession>A0A7Z7EUC9</accession>
<dbReference type="Pfam" id="PF03372">
    <property type="entry name" value="Exo_endo_phos"/>
    <property type="match status" value="1"/>
</dbReference>
<feature type="domain" description="Endonuclease/exonuclease/phosphatase" evidence="1">
    <location>
        <begin position="29"/>
        <end position="236"/>
    </location>
</feature>
<dbReference type="NCBIfam" id="NF003842">
    <property type="entry name" value="PRK05421.1-4"/>
    <property type="match status" value="1"/>
</dbReference>
<evidence type="ECO:0000313" key="3">
    <source>
        <dbReference type="Proteomes" id="UP000287766"/>
    </source>
</evidence>
<organism evidence="2 3">
    <name type="scientific">Pseudidiomarina aestuarii</name>
    <dbReference type="NCBI Taxonomy" id="624146"/>
    <lineage>
        <taxon>Bacteria</taxon>
        <taxon>Pseudomonadati</taxon>
        <taxon>Pseudomonadota</taxon>
        <taxon>Gammaproteobacteria</taxon>
        <taxon>Alteromonadales</taxon>
        <taxon>Idiomarinaceae</taxon>
        <taxon>Pseudidiomarina</taxon>
    </lineage>
</organism>